<keyword evidence="10" id="KW-1185">Reference proteome</keyword>
<dbReference type="Proteomes" id="UP001317742">
    <property type="component" value="Chromosome"/>
</dbReference>
<keyword evidence="1" id="KW-0004">4Fe-4S</keyword>
<keyword evidence="2" id="KW-0349">Heme</keyword>
<evidence type="ECO:0000256" key="4">
    <source>
        <dbReference type="ARBA" id="ARBA00023002"/>
    </source>
</evidence>
<evidence type="ECO:0000256" key="6">
    <source>
        <dbReference type="ARBA" id="ARBA00023014"/>
    </source>
</evidence>
<dbReference type="InterPro" id="IPR036136">
    <property type="entry name" value="Nit/Sulf_reduc_fer-like_dom_sf"/>
</dbReference>
<keyword evidence="6" id="KW-0411">Iron-sulfur</keyword>
<evidence type="ECO:0000313" key="10">
    <source>
        <dbReference type="Proteomes" id="UP001317742"/>
    </source>
</evidence>
<dbReference type="InterPro" id="IPR006066">
    <property type="entry name" value="NO2/SO3_Rdtase_FeS/sirohaem_BS"/>
</dbReference>
<dbReference type="PANTHER" id="PTHR43809">
    <property type="entry name" value="NITRITE REDUCTASE (NADH) LARGE SUBUNIT"/>
    <property type="match status" value="1"/>
</dbReference>
<evidence type="ECO:0000256" key="1">
    <source>
        <dbReference type="ARBA" id="ARBA00022485"/>
    </source>
</evidence>
<gene>
    <name evidence="9" type="ORF">SYK_04570</name>
</gene>
<evidence type="ECO:0000256" key="5">
    <source>
        <dbReference type="ARBA" id="ARBA00023004"/>
    </source>
</evidence>
<evidence type="ECO:0000259" key="7">
    <source>
        <dbReference type="Pfam" id="PF01077"/>
    </source>
</evidence>
<accession>A0ABN6S258</accession>
<reference evidence="9 10" key="1">
    <citation type="submission" date="2022-08" db="EMBL/GenBank/DDBJ databases">
        <title>Genome Sequence of the sulphate-reducing bacterium, Pseudodesulfovibrio sp. SYK.</title>
        <authorList>
            <person name="Kondo R."/>
            <person name="Kataoka T."/>
        </authorList>
    </citation>
    <scope>NUCLEOTIDE SEQUENCE [LARGE SCALE GENOMIC DNA]</scope>
    <source>
        <strain evidence="9 10">SYK</strain>
    </source>
</reference>
<dbReference type="Pfam" id="PF03460">
    <property type="entry name" value="NIR_SIR_ferr"/>
    <property type="match status" value="1"/>
</dbReference>
<sequence length="221" mass="23993">MEIKEYIKELPMRAVKPRGDGSFTVVPQMSQGQVAARQLAAIQSVVEEYGLPGIRVTAGQRVMIDGVSADILREVVEKVGPVGDVFRHKVQSCLGTTGCRLAMQDSMGLAARMEEFLKDYSLPTKLKSSVSGCSMCCAESLIRDIGLIGRKTGWTVSFGGNGGKRVRQGDVLAQDVTEIEAFEIIGKALDFYAENAKVKERTARFAERVGVDAIKKAIFGE</sequence>
<evidence type="ECO:0000313" key="9">
    <source>
        <dbReference type="EMBL" id="BDQ36097.1"/>
    </source>
</evidence>
<dbReference type="InterPro" id="IPR006067">
    <property type="entry name" value="NO2/SO3_Rdtase_4Fe4S_dom"/>
</dbReference>
<dbReference type="EMBL" id="AP026709">
    <property type="protein sequence ID" value="BDQ36097.1"/>
    <property type="molecule type" value="Genomic_DNA"/>
</dbReference>
<dbReference type="InterPro" id="IPR045854">
    <property type="entry name" value="NO2/SO3_Rdtase_4Fe4S_sf"/>
</dbReference>
<evidence type="ECO:0000256" key="2">
    <source>
        <dbReference type="ARBA" id="ARBA00022617"/>
    </source>
</evidence>
<keyword evidence="5" id="KW-0408">Iron</keyword>
<dbReference type="Gene3D" id="3.90.480.10">
    <property type="entry name" value="Sulfite Reductase Hemoprotein,Domain 2"/>
    <property type="match status" value="1"/>
</dbReference>
<dbReference type="PANTHER" id="PTHR43809:SF1">
    <property type="entry name" value="NITRITE REDUCTASE (NADH) LARGE SUBUNIT"/>
    <property type="match status" value="1"/>
</dbReference>
<dbReference type="SUPFAM" id="SSF56014">
    <property type="entry name" value="Nitrite and sulphite reductase 4Fe-4S domain-like"/>
    <property type="match status" value="1"/>
</dbReference>
<dbReference type="InterPro" id="IPR005117">
    <property type="entry name" value="NiRdtase/SiRdtase_haem-b_fer"/>
</dbReference>
<keyword evidence="4" id="KW-0560">Oxidoreductase</keyword>
<dbReference type="PRINTS" id="PR00397">
    <property type="entry name" value="SIROHAEM"/>
</dbReference>
<dbReference type="SUPFAM" id="SSF55124">
    <property type="entry name" value="Nitrite/Sulfite reductase N-terminal domain-like"/>
    <property type="match status" value="1"/>
</dbReference>
<evidence type="ECO:0000256" key="3">
    <source>
        <dbReference type="ARBA" id="ARBA00022723"/>
    </source>
</evidence>
<dbReference type="PROSITE" id="PS00365">
    <property type="entry name" value="NIR_SIR"/>
    <property type="match status" value="1"/>
</dbReference>
<proteinExistence type="predicted"/>
<evidence type="ECO:0000259" key="8">
    <source>
        <dbReference type="Pfam" id="PF03460"/>
    </source>
</evidence>
<protein>
    <submittedName>
        <fullName evidence="9">Sulfite reductase, assimilatory-type</fullName>
    </submittedName>
</protein>
<feature type="domain" description="Nitrite/sulphite reductase 4Fe-4S" evidence="7">
    <location>
        <begin position="89"/>
        <end position="218"/>
    </location>
</feature>
<feature type="domain" description="Nitrite/Sulfite reductase ferredoxin-like" evidence="8">
    <location>
        <begin position="18"/>
        <end position="78"/>
    </location>
</feature>
<dbReference type="Gene3D" id="3.30.413.10">
    <property type="entry name" value="Sulfite Reductase Hemoprotein, domain 1"/>
    <property type="match status" value="1"/>
</dbReference>
<keyword evidence="3" id="KW-0479">Metal-binding</keyword>
<name>A0ABN6S258_9BACT</name>
<dbReference type="InterPro" id="IPR052034">
    <property type="entry name" value="NasD-like"/>
</dbReference>
<organism evidence="9 10">
    <name type="scientific">Pseudodesulfovibrio nedwellii</name>
    <dbReference type="NCBI Taxonomy" id="2973072"/>
    <lineage>
        <taxon>Bacteria</taxon>
        <taxon>Pseudomonadati</taxon>
        <taxon>Thermodesulfobacteriota</taxon>
        <taxon>Desulfovibrionia</taxon>
        <taxon>Desulfovibrionales</taxon>
        <taxon>Desulfovibrionaceae</taxon>
    </lineage>
</organism>
<dbReference type="Pfam" id="PF01077">
    <property type="entry name" value="NIR_SIR"/>
    <property type="match status" value="1"/>
</dbReference>